<comment type="similarity">
    <text evidence="1">Belongs to the LysR transcriptional regulatory family.</text>
</comment>
<evidence type="ECO:0000256" key="1">
    <source>
        <dbReference type="ARBA" id="ARBA00009437"/>
    </source>
</evidence>
<gene>
    <name evidence="6" type="ORF">Q5Y72_14215</name>
</gene>
<dbReference type="PROSITE" id="PS50931">
    <property type="entry name" value="HTH_LYSR"/>
    <property type="match status" value="1"/>
</dbReference>
<dbReference type="PANTHER" id="PTHR30346">
    <property type="entry name" value="TRANSCRIPTIONAL DUAL REGULATOR HCAR-RELATED"/>
    <property type="match status" value="1"/>
</dbReference>
<evidence type="ECO:0000256" key="2">
    <source>
        <dbReference type="ARBA" id="ARBA00023015"/>
    </source>
</evidence>
<comment type="caution">
    <text evidence="6">The sequence shown here is derived from an EMBL/GenBank/DDBJ whole genome shotgun (WGS) entry which is preliminary data.</text>
</comment>
<accession>A0ABT9JEK4</accession>
<evidence type="ECO:0000259" key="5">
    <source>
        <dbReference type="PROSITE" id="PS50931"/>
    </source>
</evidence>
<dbReference type="Gene3D" id="3.40.190.10">
    <property type="entry name" value="Periplasmic binding protein-like II"/>
    <property type="match status" value="2"/>
</dbReference>
<dbReference type="EMBL" id="JAVAMQ010000014">
    <property type="protein sequence ID" value="MDP5308242.1"/>
    <property type="molecule type" value="Genomic_DNA"/>
</dbReference>
<dbReference type="SUPFAM" id="SSF53850">
    <property type="entry name" value="Periplasmic binding protein-like II"/>
    <property type="match status" value="1"/>
</dbReference>
<evidence type="ECO:0000256" key="4">
    <source>
        <dbReference type="ARBA" id="ARBA00023163"/>
    </source>
</evidence>
<dbReference type="Pfam" id="PF00126">
    <property type="entry name" value="HTH_1"/>
    <property type="match status" value="1"/>
</dbReference>
<organism evidence="6 7">
    <name type="scientific">Paracoccus spongiarum</name>
    <dbReference type="NCBI Taxonomy" id="3064387"/>
    <lineage>
        <taxon>Bacteria</taxon>
        <taxon>Pseudomonadati</taxon>
        <taxon>Pseudomonadota</taxon>
        <taxon>Alphaproteobacteria</taxon>
        <taxon>Rhodobacterales</taxon>
        <taxon>Paracoccaceae</taxon>
        <taxon>Paracoccus</taxon>
    </lineage>
</organism>
<sequence>MPRSKIELRHVRYIIAAAESGSFRRAAQDLGVEQSAISRRIRDVEDEIGAQLFRRYPAGVDLTDIGKQFLNQAAPGARQIGSALDGARTVANRGRNLRIGVFGPLTMGFLSELFGAFRGDRPGVKLRFSEGSCPELIAAVRRGQLDVGVVAEASPGKGFDVTHLWAEPVYVALPDGDPLADQKALRWNDLRDRHFVVTDLPTGDFAKGHLHRLVVDDRAELQLGHHNPP</sequence>
<protein>
    <submittedName>
        <fullName evidence="6">LysR substrate-binding domain-containing protein</fullName>
    </submittedName>
</protein>
<proteinExistence type="inferred from homology"/>
<dbReference type="SUPFAM" id="SSF46785">
    <property type="entry name" value="Winged helix' DNA-binding domain"/>
    <property type="match status" value="1"/>
</dbReference>
<dbReference type="PANTHER" id="PTHR30346:SF0">
    <property type="entry name" value="HCA OPERON TRANSCRIPTIONAL ACTIVATOR HCAR"/>
    <property type="match status" value="1"/>
</dbReference>
<evidence type="ECO:0000256" key="3">
    <source>
        <dbReference type="ARBA" id="ARBA00023125"/>
    </source>
</evidence>
<keyword evidence="3" id="KW-0238">DNA-binding</keyword>
<dbReference type="InterPro" id="IPR000847">
    <property type="entry name" value="LysR_HTH_N"/>
</dbReference>
<keyword evidence="4" id="KW-0804">Transcription</keyword>
<dbReference type="InterPro" id="IPR005119">
    <property type="entry name" value="LysR_subst-bd"/>
</dbReference>
<evidence type="ECO:0000313" key="7">
    <source>
        <dbReference type="Proteomes" id="UP001224997"/>
    </source>
</evidence>
<name>A0ABT9JEK4_9RHOB</name>
<dbReference type="Pfam" id="PF03466">
    <property type="entry name" value="LysR_substrate"/>
    <property type="match status" value="1"/>
</dbReference>
<feature type="domain" description="HTH lysR-type" evidence="5">
    <location>
        <begin position="6"/>
        <end position="63"/>
    </location>
</feature>
<dbReference type="InterPro" id="IPR036388">
    <property type="entry name" value="WH-like_DNA-bd_sf"/>
</dbReference>
<keyword evidence="2" id="KW-0805">Transcription regulation</keyword>
<dbReference type="CDD" id="cd08414">
    <property type="entry name" value="PBP2_LTTR_aromatics_like"/>
    <property type="match status" value="1"/>
</dbReference>
<evidence type="ECO:0000313" key="6">
    <source>
        <dbReference type="EMBL" id="MDP5308242.1"/>
    </source>
</evidence>
<reference evidence="6 7" key="1">
    <citation type="submission" date="2023-08" db="EMBL/GenBank/DDBJ databases">
        <authorList>
            <person name="Park J.-S."/>
        </authorList>
    </citation>
    <scope>NUCLEOTIDE SEQUENCE [LARGE SCALE GENOMIC DNA]</scope>
    <source>
        <strain evidence="6 7">2205BS29-5</strain>
    </source>
</reference>
<dbReference type="InterPro" id="IPR036390">
    <property type="entry name" value="WH_DNA-bd_sf"/>
</dbReference>
<dbReference type="Proteomes" id="UP001224997">
    <property type="component" value="Unassembled WGS sequence"/>
</dbReference>
<keyword evidence="7" id="KW-1185">Reference proteome</keyword>
<dbReference type="PRINTS" id="PR00039">
    <property type="entry name" value="HTHLYSR"/>
</dbReference>
<dbReference type="Gene3D" id="1.10.10.10">
    <property type="entry name" value="Winged helix-like DNA-binding domain superfamily/Winged helix DNA-binding domain"/>
    <property type="match status" value="1"/>
</dbReference>